<organism evidence="1 2">
    <name type="scientific">Promicromonospora alba</name>
    <dbReference type="NCBI Taxonomy" id="1616110"/>
    <lineage>
        <taxon>Bacteria</taxon>
        <taxon>Bacillati</taxon>
        <taxon>Actinomycetota</taxon>
        <taxon>Actinomycetes</taxon>
        <taxon>Micrococcales</taxon>
        <taxon>Promicromonosporaceae</taxon>
        <taxon>Promicromonospora</taxon>
    </lineage>
</organism>
<sequence>MDATIDTSVYEPGDMNQKLADQFPVTETRISCGLLIVAGRIGPDTGNDLGGTMLVRKLVSSCEEGDCPTLYATDRETLLVQGETPLGHGLTLPGHETVVEIPMELIRKAIRDNLI</sequence>
<name>A0ABV9HJQ3_9MICO</name>
<gene>
    <name evidence="1" type="ORF">ACFO6V_19685</name>
</gene>
<protein>
    <submittedName>
        <fullName evidence="1">Uncharacterized protein</fullName>
    </submittedName>
</protein>
<dbReference type="RefSeq" id="WP_377138261.1">
    <property type="nucleotide sequence ID" value="NZ_JBHSFI010000006.1"/>
</dbReference>
<proteinExistence type="predicted"/>
<comment type="caution">
    <text evidence="1">The sequence shown here is derived from an EMBL/GenBank/DDBJ whole genome shotgun (WGS) entry which is preliminary data.</text>
</comment>
<reference evidence="2" key="1">
    <citation type="journal article" date="2019" name="Int. J. Syst. Evol. Microbiol.">
        <title>The Global Catalogue of Microorganisms (GCM) 10K type strain sequencing project: providing services to taxonomists for standard genome sequencing and annotation.</title>
        <authorList>
            <consortium name="The Broad Institute Genomics Platform"/>
            <consortium name="The Broad Institute Genome Sequencing Center for Infectious Disease"/>
            <person name="Wu L."/>
            <person name="Ma J."/>
        </authorList>
    </citation>
    <scope>NUCLEOTIDE SEQUENCE [LARGE SCALE GENOMIC DNA]</scope>
    <source>
        <strain evidence="2">CCUG 42722</strain>
    </source>
</reference>
<keyword evidence="2" id="KW-1185">Reference proteome</keyword>
<dbReference type="Proteomes" id="UP001596011">
    <property type="component" value="Unassembled WGS sequence"/>
</dbReference>
<evidence type="ECO:0000313" key="2">
    <source>
        <dbReference type="Proteomes" id="UP001596011"/>
    </source>
</evidence>
<accession>A0ABV9HJQ3</accession>
<evidence type="ECO:0000313" key="1">
    <source>
        <dbReference type="EMBL" id="MFC4630476.1"/>
    </source>
</evidence>
<dbReference type="EMBL" id="JBHSFI010000006">
    <property type="protein sequence ID" value="MFC4630476.1"/>
    <property type="molecule type" value="Genomic_DNA"/>
</dbReference>